<feature type="transmembrane region" description="Helical" evidence="2">
    <location>
        <begin position="182"/>
        <end position="202"/>
    </location>
</feature>
<protein>
    <recommendedName>
        <fullName evidence="5">Mg2+ and Co2+ transporter CorB</fullName>
    </recommendedName>
</protein>
<evidence type="ECO:0000313" key="3">
    <source>
        <dbReference type="EMBL" id="HIV00149.1"/>
    </source>
</evidence>
<feature type="compositionally biased region" description="Polar residues" evidence="1">
    <location>
        <begin position="1"/>
        <end position="12"/>
    </location>
</feature>
<keyword evidence="2" id="KW-0472">Membrane</keyword>
<evidence type="ECO:0008006" key="5">
    <source>
        <dbReference type="Google" id="ProtNLM"/>
    </source>
</evidence>
<feature type="region of interest" description="Disordered" evidence="1">
    <location>
        <begin position="1"/>
        <end position="52"/>
    </location>
</feature>
<evidence type="ECO:0000313" key="4">
    <source>
        <dbReference type="Proteomes" id="UP000886891"/>
    </source>
</evidence>
<feature type="transmembrane region" description="Helical" evidence="2">
    <location>
        <begin position="146"/>
        <end position="170"/>
    </location>
</feature>
<reference evidence="3" key="2">
    <citation type="journal article" date="2021" name="PeerJ">
        <title>Extensive microbial diversity within the chicken gut microbiome revealed by metagenomics and culture.</title>
        <authorList>
            <person name="Gilroy R."/>
            <person name="Ravi A."/>
            <person name="Getino M."/>
            <person name="Pursley I."/>
            <person name="Horton D.L."/>
            <person name="Alikhan N.F."/>
            <person name="Baker D."/>
            <person name="Gharbi K."/>
            <person name="Hall N."/>
            <person name="Watson M."/>
            <person name="Adriaenssens E.M."/>
            <person name="Foster-Nyarko E."/>
            <person name="Jarju S."/>
            <person name="Secka A."/>
            <person name="Antonio M."/>
            <person name="Oren A."/>
            <person name="Chaudhuri R.R."/>
            <person name="La Ragione R."/>
            <person name="Hildebrand F."/>
            <person name="Pallen M.J."/>
        </authorList>
    </citation>
    <scope>NUCLEOTIDE SEQUENCE</scope>
    <source>
        <strain evidence="3">23406</strain>
    </source>
</reference>
<feature type="transmembrane region" description="Helical" evidence="2">
    <location>
        <begin position="92"/>
        <end position="125"/>
    </location>
</feature>
<evidence type="ECO:0000256" key="1">
    <source>
        <dbReference type="SAM" id="MobiDB-lite"/>
    </source>
</evidence>
<accession>A0A9D1NBP2</accession>
<dbReference type="Proteomes" id="UP000886891">
    <property type="component" value="Unassembled WGS sequence"/>
</dbReference>
<name>A0A9D1NBP2_9FIRM</name>
<keyword evidence="2" id="KW-0812">Transmembrane</keyword>
<feature type="compositionally biased region" description="Basic and acidic residues" evidence="1">
    <location>
        <begin position="38"/>
        <end position="51"/>
    </location>
</feature>
<dbReference type="AlphaFoldDB" id="A0A9D1NBP2"/>
<reference evidence="3" key="1">
    <citation type="submission" date="2020-10" db="EMBL/GenBank/DDBJ databases">
        <authorList>
            <person name="Gilroy R."/>
        </authorList>
    </citation>
    <scope>NUCLEOTIDE SEQUENCE</scope>
    <source>
        <strain evidence="3">23406</strain>
    </source>
</reference>
<proteinExistence type="predicted"/>
<organism evidence="3 4">
    <name type="scientific">Candidatus Stercoripulliclostridium merdipullorum</name>
    <dbReference type="NCBI Taxonomy" id="2840952"/>
    <lineage>
        <taxon>Bacteria</taxon>
        <taxon>Bacillati</taxon>
        <taxon>Bacillota</taxon>
        <taxon>Clostridia</taxon>
        <taxon>Eubacteriales</taxon>
        <taxon>Candidatus Stercoripulliclostridium</taxon>
    </lineage>
</organism>
<keyword evidence="2" id="KW-1133">Transmembrane helix</keyword>
<feature type="transmembrane region" description="Helical" evidence="2">
    <location>
        <begin position="62"/>
        <end position="80"/>
    </location>
</feature>
<evidence type="ECO:0000256" key="2">
    <source>
        <dbReference type="SAM" id="Phobius"/>
    </source>
</evidence>
<gene>
    <name evidence="3" type="ORF">IAB14_03420</name>
</gene>
<comment type="caution">
    <text evidence="3">The sequence shown here is derived from an EMBL/GenBank/DDBJ whole genome shotgun (WGS) entry which is preliminary data.</text>
</comment>
<dbReference type="EMBL" id="DVOH01000023">
    <property type="protein sequence ID" value="HIV00149.1"/>
    <property type="molecule type" value="Genomic_DNA"/>
</dbReference>
<sequence>MKQHLQPKSNRTAELAESDSPAKISPKDSSANVAEEGGVNRKSKDSAEKSQKKPKLSKSAKWTIKITIISFVLSIVFSFISEITSDKAHISIAFILLILLIVISIIADAVGVATTSCDLAPLLAMAARKVRGSKNAIILVKNAERVSNICCDVIGDICGIVSGACTVAIVLKLFADGATNDWATIIFSSVVAALTVGGKAVMKGVAVKNSKELVMFAARLIGIFYRPK</sequence>